<accession>A0AAN8WLN1</accession>
<feature type="region of interest" description="Disordered" evidence="1">
    <location>
        <begin position="141"/>
        <end position="206"/>
    </location>
</feature>
<dbReference type="EMBL" id="JAXCGZ010020850">
    <property type="protein sequence ID" value="KAK7065218.1"/>
    <property type="molecule type" value="Genomic_DNA"/>
</dbReference>
<feature type="compositionally biased region" description="Low complexity" evidence="1">
    <location>
        <begin position="141"/>
        <end position="158"/>
    </location>
</feature>
<name>A0AAN8WLN1_HALRR</name>
<evidence type="ECO:0000256" key="1">
    <source>
        <dbReference type="SAM" id="MobiDB-lite"/>
    </source>
</evidence>
<dbReference type="AlphaFoldDB" id="A0AAN8WLN1"/>
<reference evidence="2 3" key="1">
    <citation type="submission" date="2023-11" db="EMBL/GenBank/DDBJ databases">
        <title>Halocaridina rubra genome assembly.</title>
        <authorList>
            <person name="Smith C."/>
        </authorList>
    </citation>
    <scope>NUCLEOTIDE SEQUENCE [LARGE SCALE GENOMIC DNA]</scope>
    <source>
        <strain evidence="2">EP-1</strain>
        <tissue evidence="2">Whole</tissue>
    </source>
</reference>
<dbReference type="Proteomes" id="UP001381693">
    <property type="component" value="Unassembled WGS sequence"/>
</dbReference>
<evidence type="ECO:0000313" key="3">
    <source>
        <dbReference type="Proteomes" id="UP001381693"/>
    </source>
</evidence>
<protein>
    <submittedName>
        <fullName evidence="2">Uncharacterized protein</fullName>
    </submittedName>
</protein>
<keyword evidence="3" id="KW-1185">Reference proteome</keyword>
<comment type="caution">
    <text evidence="2">The sequence shown here is derived from an EMBL/GenBank/DDBJ whole genome shotgun (WGS) entry which is preliminary data.</text>
</comment>
<feature type="non-terminal residue" evidence="2">
    <location>
        <position position="206"/>
    </location>
</feature>
<organism evidence="2 3">
    <name type="scientific">Halocaridina rubra</name>
    <name type="common">Hawaiian red shrimp</name>
    <dbReference type="NCBI Taxonomy" id="373956"/>
    <lineage>
        <taxon>Eukaryota</taxon>
        <taxon>Metazoa</taxon>
        <taxon>Ecdysozoa</taxon>
        <taxon>Arthropoda</taxon>
        <taxon>Crustacea</taxon>
        <taxon>Multicrustacea</taxon>
        <taxon>Malacostraca</taxon>
        <taxon>Eumalacostraca</taxon>
        <taxon>Eucarida</taxon>
        <taxon>Decapoda</taxon>
        <taxon>Pleocyemata</taxon>
        <taxon>Caridea</taxon>
        <taxon>Atyoidea</taxon>
        <taxon>Atyidae</taxon>
        <taxon>Halocaridina</taxon>
    </lineage>
</organism>
<gene>
    <name evidence="2" type="ORF">SK128_026353</name>
</gene>
<evidence type="ECO:0000313" key="2">
    <source>
        <dbReference type="EMBL" id="KAK7065218.1"/>
    </source>
</evidence>
<proteinExistence type="predicted"/>
<sequence length="206" mass="21246">MPSSYRSSVPPPGPPSRPGVLKFHQASSAISSATAADCATANCIAHVQHPSAVSYAAATAAHFFSHACPGITSTNNASGNVFGDRANLNKNTGDKGGGHSLSKESNTDIRGCISGTTSNASSGCFNATGYNEGWYYTSEEGGNNTQNGNTASNSSGATLGTTGMGGKEMVSDGKNPRLTPDSLERLPMPPPSRFKRFTSFMKSSKK</sequence>